<organism evidence="2 3">
    <name type="scientific">Gelidibacter algens</name>
    <dbReference type="NCBI Taxonomy" id="49280"/>
    <lineage>
        <taxon>Bacteria</taxon>
        <taxon>Pseudomonadati</taxon>
        <taxon>Bacteroidota</taxon>
        <taxon>Flavobacteriia</taxon>
        <taxon>Flavobacteriales</taxon>
        <taxon>Flavobacteriaceae</taxon>
        <taxon>Gelidibacter</taxon>
    </lineage>
</organism>
<sequence length="153" mass="17580">MRIFRIAKNDYLSDLSGEGARLYGGRWNKKGYNMLYCSQFLSLCVLELLVHMDFKFINQDFGFIELEVPDELIATKSSNTILRQDWRHNPPLVATQDFGSSWLLSRSDLAIRMPSAVLPHENNILINPNHERFADIKVIRKGLLDLDARVLGT</sequence>
<keyword evidence="3" id="KW-1185">Reference proteome</keyword>
<dbReference type="InterPro" id="IPR014914">
    <property type="entry name" value="RES_dom"/>
</dbReference>
<evidence type="ECO:0000313" key="3">
    <source>
        <dbReference type="Proteomes" id="UP000248987"/>
    </source>
</evidence>
<dbReference type="AlphaFoldDB" id="A0A1A7QUT0"/>
<dbReference type="OrthoDB" id="9789501at2"/>
<dbReference type="SMART" id="SM00953">
    <property type="entry name" value="RES"/>
    <property type="match status" value="1"/>
</dbReference>
<protein>
    <submittedName>
        <fullName evidence="2">RES domain-containing protein</fullName>
    </submittedName>
</protein>
<feature type="domain" description="RES" evidence="1">
    <location>
        <begin position="14"/>
        <end position="140"/>
    </location>
</feature>
<dbReference type="Proteomes" id="UP000248987">
    <property type="component" value="Unassembled WGS sequence"/>
</dbReference>
<comment type="caution">
    <text evidence="2">The sequence shown here is derived from an EMBL/GenBank/DDBJ whole genome shotgun (WGS) entry which is preliminary data.</text>
</comment>
<evidence type="ECO:0000313" key="2">
    <source>
        <dbReference type="EMBL" id="RAJ18661.1"/>
    </source>
</evidence>
<dbReference type="EMBL" id="QLLQ01000027">
    <property type="protein sequence ID" value="RAJ18661.1"/>
    <property type="molecule type" value="Genomic_DNA"/>
</dbReference>
<dbReference type="RefSeq" id="WP_066437435.1">
    <property type="nucleotide sequence ID" value="NZ_LZRN01000044.1"/>
</dbReference>
<reference evidence="2 3" key="1">
    <citation type="submission" date="2018-06" db="EMBL/GenBank/DDBJ databases">
        <title>Genomic Encyclopedia of Archaeal and Bacterial Type Strains, Phase II (KMG-II): from individual species to whole genera.</title>
        <authorList>
            <person name="Goeker M."/>
        </authorList>
    </citation>
    <scope>NUCLEOTIDE SEQUENCE [LARGE SCALE GENOMIC DNA]</scope>
    <source>
        <strain evidence="2 3">DSM 12408</strain>
    </source>
</reference>
<accession>A0A1A7QUT0</accession>
<proteinExistence type="predicted"/>
<evidence type="ECO:0000259" key="1">
    <source>
        <dbReference type="SMART" id="SM00953"/>
    </source>
</evidence>
<name>A0A1A7QUT0_9FLAO</name>
<gene>
    <name evidence="2" type="ORF">LX77_03764</name>
</gene>
<dbReference type="Pfam" id="PF08808">
    <property type="entry name" value="RES"/>
    <property type="match status" value="1"/>
</dbReference>